<reference evidence="1 2" key="1">
    <citation type="journal article" date="2013" name="Mar. Genomics">
        <title>Expression of sulfatases in Rhodopirellula baltica and the diversity of sulfatases in the genus Rhodopirellula.</title>
        <authorList>
            <person name="Wegner C.E."/>
            <person name="Richter-Heitmann T."/>
            <person name="Klindworth A."/>
            <person name="Klockow C."/>
            <person name="Richter M."/>
            <person name="Achstetter T."/>
            <person name="Glockner F.O."/>
            <person name="Harder J."/>
        </authorList>
    </citation>
    <scope>NUCLEOTIDE SEQUENCE [LARGE SCALE GENOMIC DNA]</scope>
    <source>
        <strain evidence="1 2">SM41</strain>
    </source>
</reference>
<organism evidence="1 2">
    <name type="scientific">Rhodopirellula sallentina SM41</name>
    <dbReference type="NCBI Taxonomy" id="1263870"/>
    <lineage>
        <taxon>Bacteria</taxon>
        <taxon>Pseudomonadati</taxon>
        <taxon>Planctomycetota</taxon>
        <taxon>Planctomycetia</taxon>
        <taxon>Pirellulales</taxon>
        <taxon>Pirellulaceae</taxon>
        <taxon>Rhodopirellula</taxon>
    </lineage>
</organism>
<dbReference type="Pfam" id="PF07080">
    <property type="entry name" value="DUF1348"/>
    <property type="match status" value="1"/>
</dbReference>
<evidence type="ECO:0000313" key="1">
    <source>
        <dbReference type="EMBL" id="EMI56355.1"/>
    </source>
</evidence>
<sequence length="164" mass="19271">MIETQDVMQPSPTDIKPPFNRETAAAKVRAAENAWNSRDPDKVSLAYSVNSQWRNRDQFVTGRKAIREFLADKWNNESEYRLVKQLWAFEGNRIAVRFQYEYCNIEGQWFRAYGNENWEFDDDGLMRRREASINDYAIDESKRKFHWALGPRPTDSPGLGETVI</sequence>
<dbReference type="AlphaFoldDB" id="M5U4H6"/>
<name>M5U4H6_9BACT</name>
<dbReference type="PANTHER" id="PTHR31757:SF0">
    <property type="entry name" value="SLL0781 PROTEIN"/>
    <property type="match status" value="1"/>
</dbReference>
<dbReference type="RefSeq" id="WP_008677494.1">
    <property type="nucleotide sequence ID" value="NZ_ANOH01000153.1"/>
</dbReference>
<dbReference type="InterPro" id="IPR032710">
    <property type="entry name" value="NTF2-like_dom_sf"/>
</dbReference>
<accession>M5U4H6</accession>
<dbReference type="InterPro" id="IPR009783">
    <property type="entry name" value="DUF1348"/>
</dbReference>
<comment type="caution">
    <text evidence="1">The sequence shown here is derived from an EMBL/GenBank/DDBJ whole genome shotgun (WGS) entry which is preliminary data.</text>
</comment>
<gene>
    <name evidence="1" type="ORF">RSSM_02200</name>
</gene>
<dbReference type="Gene3D" id="3.10.450.50">
    <property type="match status" value="1"/>
</dbReference>
<dbReference type="PATRIC" id="fig|1263870.3.peg.2344"/>
<evidence type="ECO:0000313" key="2">
    <source>
        <dbReference type="Proteomes" id="UP000011885"/>
    </source>
</evidence>
<dbReference type="OrthoDB" id="9787970at2"/>
<dbReference type="Proteomes" id="UP000011885">
    <property type="component" value="Unassembled WGS sequence"/>
</dbReference>
<dbReference type="SUPFAM" id="SSF54427">
    <property type="entry name" value="NTF2-like"/>
    <property type="match status" value="1"/>
</dbReference>
<dbReference type="PANTHER" id="PTHR31757">
    <property type="entry name" value="SLL0781 PROTEIN"/>
    <property type="match status" value="1"/>
</dbReference>
<protein>
    <submittedName>
        <fullName evidence="1">Protein containing DUF1348</fullName>
    </submittedName>
</protein>
<dbReference type="EMBL" id="ANOH01000153">
    <property type="protein sequence ID" value="EMI56355.1"/>
    <property type="molecule type" value="Genomic_DNA"/>
</dbReference>
<proteinExistence type="predicted"/>
<keyword evidence="2" id="KW-1185">Reference proteome</keyword>